<feature type="signal peptide" evidence="1">
    <location>
        <begin position="1"/>
        <end position="21"/>
    </location>
</feature>
<keyword evidence="1" id="KW-0732">Signal</keyword>
<evidence type="ECO:0000313" key="2">
    <source>
        <dbReference type="EMBL" id="KAF7333277.1"/>
    </source>
</evidence>
<keyword evidence="3" id="KW-1185">Reference proteome</keyword>
<accession>A0A8H6X313</accession>
<dbReference type="OrthoDB" id="2853457at2759"/>
<name>A0A8H6X313_9AGAR</name>
<reference evidence="2" key="1">
    <citation type="submission" date="2020-05" db="EMBL/GenBank/DDBJ databases">
        <title>Mycena genomes resolve the evolution of fungal bioluminescence.</title>
        <authorList>
            <person name="Tsai I.J."/>
        </authorList>
    </citation>
    <scope>NUCLEOTIDE SEQUENCE</scope>
    <source>
        <strain evidence="2">160909Yilan</strain>
    </source>
</reference>
<dbReference type="AlphaFoldDB" id="A0A8H6X313"/>
<organism evidence="2 3">
    <name type="scientific">Mycena sanguinolenta</name>
    <dbReference type="NCBI Taxonomy" id="230812"/>
    <lineage>
        <taxon>Eukaryota</taxon>
        <taxon>Fungi</taxon>
        <taxon>Dikarya</taxon>
        <taxon>Basidiomycota</taxon>
        <taxon>Agaricomycotina</taxon>
        <taxon>Agaricomycetes</taxon>
        <taxon>Agaricomycetidae</taxon>
        <taxon>Agaricales</taxon>
        <taxon>Marasmiineae</taxon>
        <taxon>Mycenaceae</taxon>
        <taxon>Mycena</taxon>
    </lineage>
</organism>
<evidence type="ECO:0000256" key="1">
    <source>
        <dbReference type="SAM" id="SignalP"/>
    </source>
</evidence>
<feature type="chain" id="PRO_5034089820" evidence="1">
    <location>
        <begin position="22"/>
        <end position="167"/>
    </location>
</feature>
<sequence length="167" mass="17107">MLSIVSIFLSVLLAGANPARATCSPSLLGTNISITNGPLEAGFSLNGPALVSQPISEGISEFAVGISDFGRRKWTLLKVADEELSLTNTGALPEMLPFEPPIVSPQSWIFECSSCVSEGSLIGEGCFVVSPSDGRCLNISNAAPAGSLVTLGDCDAIGGSINIYSAA</sequence>
<comment type="caution">
    <text evidence="2">The sequence shown here is derived from an EMBL/GenBank/DDBJ whole genome shotgun (WGS) entry which is preliminary data.</text>
</comment>
<dbReference type="EMBL" id="JACAZH010000056">
    <property type="protein sequence ID" value="KAF7333277.1"/>
    <property type="molecule type" value="Genomic_DNA"/>
</dbReference>
<dbReference type="Proteomes" id="UP000623467">
    <property type="component" value="Unassembled WGS sequence"/>
</dbReference>
<protein>
    <submittedName>
        <fullName evidence="2">Uncharacterized protein</fullName>
    </submittedName>
</protein>
<proteinExistence type="predicted"/>
<gene>
    <name evidence="2" type="ORF">MSAN_02422200</name>
</gene>
<evidence type="ECO:0000313" key="3">
    <source>
        <dbReference type="Proteomes" id="UP000623467"/>
    </source>
</evidence>